<reference evidence="2 3" key="1">
    <citation type="journal article" date="2012" name="Nucleic Acids Res.">
        <title>Sequencing of the smallest Apicomplexan genome from the human pathogen Babesia microti.</title>
        <authorList>
            <person name="Cornillot E."/>
            <person name="Hadj-Kaddour K."/>
            <person name="Dassouli A."/>
            <person name="Noel B."/>
            <person name="Ranwez V."/>
            <person name="Vacherie B."/>
            <person name="Augagneur Y."/>
            <person name="Bres V."/>
            <person name="Duclos A."/>
            <person name="Randazzo S."/>
            <person name="Carcy B."/>
            <person name="Debierre-Grockiego F."/>
            <person name="Delbecq S."/>
            <person name="Moubri-Menage K."/>
            <person name="Shams-Eldin H."/>
            <person name="Usmani-Brown S."/>
            <person name="Bringaud F."/>
            <person name="Wincker P."/>
            <person name="Vivares C.P."/>
            <person name="Schwarz R.T."/>
            <person name="Schetters T.P."/>
            <person name="Krause P.J."/>
            <person name="Gorenflot A."/>
            <person name="Berry V."/>
            <person name="Barbe V."/>
            <person name="Ben Mamoun C."/>
        </authorList>
    </citation>
    <scope>NUCLEOTIDE SEQUENCE [LARGE SCALE GENOMIC DNA]</scope>
    <source>
        <strain evidence="2 3">RI</strain>
    </source>
</reference>
<dbReference type="AlphaFoldDB" id="A0A0K3AR29"/>
<feature type="region of interest" description="Disordered" evidence="1">
    <location>
        <begin position="67"/>
        <end position="94"/>
    </location>
</feature>
<dbReference type="EMBL" id="LN871598">
    <property type="protein sequence ID" value="CTQ41098.1"/>
    <property type="molecule type" value="Genomic_DNA"/>
</dbReference>
<protein>
    <submittedName>
        <fullName evidence="2">Uncharacterized protein</fullName>
    </submittedName>
</protein>
<gene>
    <name evidence="2" type="ORF">BMR1_03g02490</name>
</gene>
<reference evidence="2 3" key="2">
    <citation type="journal article" date="2013" name="PLoS ONE">
        <title>Whole genome mapping and re-organization of the nuclear and mitochondrial genomes of Babesia microti isolates.</title>
        <authorList>
            <person name="Cornillot E."/>
            <person name="Dassouli A."/>
            <person name="Garg A."/>
            <person name="Pachikara N."/>
            <person name="Randazzo S."/>
            <person name="Depoix D."/>
            <person name="Carcy B."/>
            <person name="Delbecq S."/>
            <person name="Frutos R."/>
            <person name="Silva J.C."/>
            <person name="Sutton R."/>
            <person name="Krause P.J."/>
            <person name="Mamoun C.B."/>
        </authorList>
    </citation>
    <scope>NUCLEOTIDE SEQUENCE [LARGE SCALE GENOMIC DNA]</scope>
    <source>
        <strain evidence="2 3">RI</strain>
    </source>
</reference>
<name>A0A0K3AR29_BABMR</name>
<dbReference type="KEGG" id="bmic:BMR1_03g02490"/>
<keyword evidence="3" id="KW-1185">Reference proteome</keyword>
<reference evidence="2 3" key="3">
    <citation type="journal article" date="2016" name="Sci. Rep.">
        <title>Genome-wide diversity and gene expression profiling of Babesia microti isolates identify polymorphic genes that mediate host-pathogen interactions.</title>
        <authorList>
            <person name="Silva J.C."/>
            <person name="Cornillot E."/>
            <person name="McCracken C."/>
            <person name="Usmani-Brown S."/>
            <person name="Dwivedi A."/>
            <person name="Ifeonu O.O."/>
            <person name="Crabtree J."/>
            <person name="Gotia H.T."/>
            <person name="Virji A.Z."/>
            <person name="Reynes C."/>
            <person name="Colinge J."/>
            <person name="Kumar V."/>
            <person name="Lawres L."/>
            <person name="Pazzi J.E."/>
            <person name="Pablo J.V."/>
            <person name="Hung C."/>
            <person name="Brancato J."/>
            <person name="Kumari P."/>
            <person name="Orvis J."/>
            <person name="Tretina K."/>
            <person name="Chibucos M."/>
            <person name="Ott S."/>
            <person name="Sadzewicz L."/>
            <person name="Sengamalay N."/>
            <person name="Shetty A.C."/>
            <person name="Su Q."/>
            <person name="Tallon L."/>
            <person name="Fraser C.M."/>
            <person name="Frutos R."/>
            <person name="Molina D.M."/>
            <person name="Krause P.J."/>
            <person name="Ben Mamoun C."/>
        </authorList>
    </citation>
    <scope>NUCLEOTIDE SEQUENCE [LARGE SCALE GENOMIC DNA]</scope>
    <source>
        <strain evidence="2 3">RI</strain>
    </source>
</reference>
<dbReference type="GeneID" id="24425140"/>
<dbReference type="Proteomes" id="UP000002899">
    <property type="component" value="Chromosome III"/>
</dbReference>
<accession>A0A0K3AR29</accession>
<dbReference type="VEuPathDB" id="PiroplasmaDB:BMR1_03g02490"/>
<dbReference type="RefSeq" id="XP_012649109.1">
    <property type="nucleotide sequence ID" value="XM_012793655.1"/>
</dbReference>
<organism evidence="2 3">
    <name type="scientific">Babesia microti (strain RI)</name>
    <dbReference type="NCBI Taxonomy" id="1133968"/>
    <lineage>
        <taxon>Eukaryota</taxon>
        <taxon>Sar</taxon>
        <taxon>Alveolata</taxon>
        <taxon>Apicomplexa</taxon>
        <taxon>Aconoidasida</taxon>
        <taxon>Piroplasmida</taxon>
        <taxon>Babesiidae</taxon>
        <taxon>Babesia</taxon>
    </lineage>
</organism>
<evidence type="ECO:0000313" key="2">
    <source>
        <dbReference type="EMBL" id="CTQ41098.1"/>
    </source>
</evidence>
<evidence type="ECO:0000313" key="3">
    <source>
        <dbReference type="Proteomes" id="UP000002899"/>
    </source>
</evidence>
<proteinExistence type="predicted"/>
<sequence length="1053" mass="119607">MYRSDTILVDSPQKNIREGKRTWATKTHPYTAIVEIEDGCNDLYLQIDSSSSDSSCESVKINSNHNTVSTLSPSPLPLKGKNENARPTCHSTNPKASILSIKSPMLLHSVEKNRSNIEHDQYMINNKSSLKNELNSSVTKRLPNLQILCNRYIKCDGAKRLEIAAQFLVSLVEYSGFPKIQPDTSVFKRLKSQLMIKPETQYYQLSDRALYIRTGASVSRVLRNFLKKNPSLTLSPESQLPKITVLPNNLLDITICLLCVGFRQIRRYVSALLGNIVKFMVKNPKFEDTGKHLLHILVDMRSQDVMSDTRISGYQLLAKHITRIQCNLTELLSRGLRDSSIKVRRLVMAATIDVIKSGNKNDLDITNLLDITLQRFCDSTSVKDRSDIAKFWLLVVENGATDCYNFEQVVLLAKSSDNCTSAFNNFLRGYLRRTICTMTTGDSLSVINSFQSPSKLSTSRIFSVEGLQSILTYIFSITHNDNLFKGVIELGIFTSNLINATWQSFPFLLDLPVIIDMFGQLDNLTNPQGVDRDKFSIVMFSILKQSLKCLINSNDSFISLKNDAIVSFLTSFTSLSTKAESDVCYTLLLESLSRVSDFIYSINYSIDEYLEQISTVIYTRLCAIEYNSCILIHSLRYLQKFATISDVEENLMKFVGMHRQKCCKKSVFVIAHVAHILSWKYVKDILYDTCKMNNDECSSSNLAMLYAIFESGVYAKVKNELDNLEDIQQLSMLRRKIYKISFQLLHLETPVHLNEDHIIDNGGNDGENDILVSNFSILVTSVILLTLQLENLITSNGITQYILNDQEEAMLSKLFFTVFKQKTPVLNVQKSIFTSLVTHQLPSDNVERMQYWKNEYVVENMESCASVLAKLFSMTLNTSLYSSSLGALLLCQLCSKNKQLACCAREFCMLLMKINRTLLYDLLLCVITYKSDCTKRICYESHDCKIHNNVSDTSDDCTSEITEKQLIFIKLCSVFVEITESASMPKDIKRFILNAVNYVLAENPKNSQFIFHIIKIFMKPAFVASPEWNDLKCSLQKSFPQIPCADMITLLTR</sequence>
<evidence type="ECO:0000256" key="1">
    <source>
        <dbReference type="SAM" id="MobiDB-lite"/>
    </source>
</evidence>